<feature type="chain" id="PRO_5046832112" evidence="6">
    <location>
        <begin position="24"/>
        <end position="226"/>
    </location>
</feature>
<dbReference type="InterPro" id="IPR027385">
    <property type="entry name" value="Beta-barrel_OMP"/>
</dbReference>
<comment type="subcellular location">
    <subcellularLocation>
        <location evidence="1">Cell outer membrane</location>
    </subcellularLocation>
</comment>
<feature type="domain" description="Outer membrane protein beta-barrel" evidence="7">
    <location>
        <begin position="13"/>
        <end position="226"/>
    </location>
</feature>
<sequence>MNIRLFALASASVLALGVVGAQAADLTYEAAPVAAAPAAFNWTGFYLGVHAGAAITDFEFSSPQNLGPDFSDNNTGFLGGVQAGYNWQFDNIVVGLQTDFAYTSAKVSLGDIGAGEVEQKLEWLGSTTARIGYAFDNLLVYGKGGVAYGQSKFELPVGGGLSLQDSQWHTGWTAGVGAEYAFTQNLTGLIEYNYVDLGSQDYNFLFANADVDLTSNVIKAGLNYKF</sequence>
<evidence type="ECO:0000256" key="2">
    <source>
        <dbReference type="ARBA" id="ARBA00022729"/>
    </source>
</evidence>
<evidence type="ECO:0000313" key="9">
    <source>
        <dbReference type="Proteomes" id="UP001596150"/>
    </source>
</evidence>
<keyword evidence="9" id="KW-1185">Reference proteome</keyword>
<evidence type="ECO:0000256" key="6">
    <source>
        <dbReference type="SAM" id="SignalP"/>
    </source>
</evidence>
<comment type="caution">
    <text evidence="8">The sequence shown here is derived from an EMBL/GenBank/DDBJ whole genome shotgun (WGS) entry which is preliminary data.</text>
</comment>
<reference evidence="9" key="1">
    <citation type="journal article" date="2019" name="Int. J. Syst. Evol. Microbiol.">
        <title>The Global Catalogue of Microorganisms (GCM) 10K type strain sequencing project: providing services to taxonomists for standard genome sequencing and annotation.</title>
        <authorList>
            <consortium name="The Broad Institute Genomics Platform"/>
            <consortium name="The Broad Institute Genome Sequencing Center for Infectious Disease"/>
            <person name="Wu L."/>
            <person name="Ma J."/>
        </authorList>
    </citation>
    <scope>NUCLEOTIDE SEQUENCE [LARGE SCALE GENOMIC DNA]</scope>
    <source>
        <strain evidence="9">KACC 12633</strain>
    </source>
</reference>
<comment type="similarity">
    <text evidence="5">Belongs to the Omp25/RopB family.</text>
</comment>
<dbReference type="InterPro" id="IPR051692">
    <property type="entry name" value="OMP-like"/>
</dbReference>
<keyword evidence="2 6" id="KW-0732">Signal</keyword>
<dbReference type="Proteomes" id="UP001596150">
    <property type="component" value="Unassembled WGS sequence"/>
</dbReference>
<dbReference type="PANTHER" id="PTHR34001">
    <property type="entry name" value="BLL7405 PROTEIN"/>
    <property type="match status" value="1"/>
</dbReference>
<dbReference type="SUPFAM" id="SSF56925">
    <property type="entry name" value="OMPA-like"/>
    <property type="match status" value="1"/>
</dbReference>
<dbReference type="PANTHER" id="PTHR34001:SF3">
    <property type="entry name" value="BLL7405 PROTEIN"/>
    <property type="match status" value="1"/>
</dbReference>
<dbReference type="Gene3D" id="2.40.160.20">
    <property type="match status" value="1"/>
</dbReference>
<proteinExistence type="inferred from homology"/>
<dbReference type="EMBL" id="JBHSML010000003">
    <property type="protein sequence ID" value="MFC5516288.1"/>
    <property type="molecule type" value="Genomic_DNA"/>
</dbReference>
<name>A0ABW0PUY2_9HYPH</name>
<organism evidence="8 9">
    <name type="scientific">Kaistia terrae</name>
    <dbReference type="NCBI Taxonomy" id="537017"/>
    <lineage>
        <taxon>Bacteria</taxon>
        <taxon>Pseudomonadati</taxon>
        <taxon>Pseudomonadota</taxon>
        <taxon>Alphaproteobacteria</taxon>
        <taxon>Hyphomicrobiales</taxon>
        <taxon>Kaistiaceae</taxon>
        <taxon>Kaistia</taxon>
    </lineage>
</organism>
<feature type="signal peptide" evidence="6">
    <location>
        <begin position="1"/>
        <end position="23"/>
    </location>
</feature>
<evidence type="ECO:0000256" key="3">
    <source>
        <dbReference type="ARBA" id="ARBA00023136"/>
    </source>
</evidence>
<keyword evidence="4" id="KW-0998">Cell outer membrane</keyword>
<evidence type="ECO:0000256" key="1">
    <source>
        <dbReference type="ARBA" id="ARBA00004442"/>
    </source>
</evidence>
<dbReference type="InterPro" id="IPR011250">
    <property type="entry name" value="OMP/PagP_B-barrel"/>
</dbReference>
<dbReference type="Pfam" id="PF13505">
    <property type="entry name" value="OMP_b-brl"/>
    <property type="match status" value="1"/>
</dbReference>
<accession>A0ABW0PUY2</accession>
<protein>
    <submittedName>
        <fullName evidence="8">Outer membrane protein</fullName>
    </submittedName>
</protein>
<evidence type="ECO:0000259" key="7">
    <source>
        <dbReference type="Pfam" id="PF13505"/>
    </source>
</evidence>
<evidence type="ECO:0000313" key="8">
    <source>
        <dbReference type="EMBL" id="MFC5516288.1"/>
    </source>
</evidence>
<evidence type="ECO:0000256" key="4">
    <source>
        <dbReference type="ARBA" id="ARBA00023237"/>
    </source>
</evidence>
<keyword evidence="3" id="KW-0472">Membrane</keyword>
<evidence type="ECO:0000256" key="5">
    <source>
        <dbReference type="ARBA" id="ARBA00038306"/>
    </source>
</evidence>
<gene>
    <name evidence="8" type="ORF">ACFPP9_10955</name>
</gene>
<dbReference type="RefSeq" id="WP_266341512.1">
    <property type="nucleotide sequence ID" value="NZ_JAPKNH010000001.1"/>
</dbReference>